<dbReference type="GO" id="GO:0099503">
    <property type="term" value="C:secretory vesicle"/>
    <property type="evidence" value="ECO:0007669"/>
    <property type="project" value="TreeGrafter"/>
</dbReference>
<comment type="caution">
    <text evidence="11">The sequence shown here is derived from an EMBL/GenBank/DDBJ whole genome shotgun (WGS) entry which is preliminary data.</text>
</comment>
<evidence type="ECO:0000259" key="10">
    <source>
        <dbReference type="PROSITE" id="PS51259"/>
    </source>
</evidence>
<feature type="domain" description="MHD1" evidence="9">
    <location>
        <begin position="192"/>
        <end position="313"/>
    </location>
</feature>
<dbReference type="Gene3D" id="1.20.58.1100">
    <property type="match status" value="1"/>
</dbReference>
<dbReference type="PANTHER" id="PTHR45999">
    <property type="entry name" value="UNC-13-4A, ISOFORM B"/>
    <property type="match status" value="1"/>
</dbReference>
<dbReference type="InterPro" id="IPR000008">
    <property type="entry name" value="C2_dom"/>
</dbReference>
<dbReference type="Proteomes" id="UP001233999">
    <property type="component" value="Unassembled WGS sequence"/>
</dbReference>
<accession>A0AAD8ED36</accession>
<sequence>KQNDEGEDEKFNEEYLAESFNMFLDHSLQLLRKHRYLFPPHNRAAMCRLEYLLRCLGLISTMKAFWKCCPFNKEIRGEIITSLKKGTLEWYEEIHSGQHLSTSRDRDTITQGLVHLITLLLVDLQKGLDYYNNLTNGVPYFSVIYKQLEKLIHGDIGPQVTALCIQMQSTDIGTTLDDMALPQEAEIATPIFELYLAMQEMVSFREHLPVPDQKALAINCYYEWFEPAIDKWLDVAKFKAVHRIRKAAELNRVCTGDLIVKHSTSAVDATSCFYQIKEFWRQLAWPDLVGSYNFVLKIIDCITSAAVYYADLTHQKLQDTGYYEDTAPFKINDEMCVTVNDLEFVRRSLSVLGAELHVETVLEAVEAATGAINQLEARALQVINRVSAKMRPALKKAMFHLAWSPDSLPTPDAISPLLEYLDAHLVNLNSALLPRNFERVLADVWDVSLLELGQQMDGNEKMGMFYERLYDALEILVDFFHAEQKGLPMELIKSATYWSVEQRLQYHKTDTEHLVNLYYQQRLQDQLSTEVTEYGVLSVRAYFNHDSLCVEVLNARDVIPLDPNGFSDPFVIIELLPRKVFSHCSEQQTNVQKRTLNPMFDECFEFSVTLEQCKSEGAMILFTVMDHDVLTSNDFAGEAFLSLHNIPGVDDNNTGIDNFHGLKQVDLCLMHQKNRNHPILETLETRAGDKMAQDFVKKQKLRISNS</sequence>
<dbReference type="GO" id="GO:0005770">
    <property type="term" value="C:late endosome"/>
    <property type="evidence" value="ECO:0007669"/>
    <property type="project" value="UniProtKB-SubCell"/>
</dbReference>
<evidence type="ECO:0000256" key="1">
    <source>
        <dbReference type="ARBA" id="ARBA00004172"/>
    </source>
</evidence>
<dbReference type="InterPro" id="IPR010439">
    <property type="entry name" value="MUN_dom"/>
</dbReference>
<name>A0AAD8ED36_DIPPU</name>
<keyword evidence="7" id="KW-0967">Endosome</keyword>
<evidence type="ECO:0000313" key="11">
    <source>
        <dbReference type="EMBL" id="KAJ9585641.1"/>
    </source>
</evidence>
<dbReference type="Gene3D" id="1.10.357.50">
    <property type="match status" value="1"/>
</dbReference>
<dbReference type="InterPro" id="IPR014770">
    <property type="entry name" value="Munc13_1"/>
</dbReference>
<keyword evidence="6" id="KW-0963">Cytoplasm</keyword>
<dbReference type="Pfam" id="PF06292">
    <property type="entry name" value="MUN"/>
    <property type="match status" value="1"/>
</dbReference>
<proteinExistence type="inferred from homology"/>
<comment type="subcellular location">
    <subcellularLocation>
        <location evidence="2">Cytoplasm</location>
    </subcellularLocation>
    <subcellularLocation>
        <location evidence="3">Late endosome</location>
    </subcellularLocation>
    <subcellularLocation>
        <location evidence="1">Recycling endosome</location>
    </subcellularLocation>
</comment>
<dbReference type="GO" id="GO:0006887">
    <property type="term" value="P:exocytosis"/>
    <property type="evidence" value="ECO:0007669"/>
    <property type="project" value="UniProtKB-KW"/>
</dbReference>
<evidence type="ECO:0000256" key="3">
    <source>
        <dbReference type="ARBA" id="ARBA00004603"/>
    </source>
</evidence>
<dbReference type="AlphaFoldDB" id="A0AAD8ED36"/>
<evidence type="ECO:0000256" key="2">
    <source>
        <dbReference type="ARBA" id="ARBA00004496"/>
    </source>
</evidence>
<feature type="domain" description="MHD2" evidence="10">
    <location>
        <begin position="411"/>
        <end position="518"/>
    </location>
</feature>
<reference evidence="11" key="2">
    <citation type="submission" date="2023-05" db="EMBL/GenBank/DDBJ databases">
        <authorList>
            <person name="Fouks B."/>
        </authorList>
    </citation>
    <scope>NUCLEOTIDE SEQUENCE</scope>
    <source>
        <strain evidence="11">Stay&amp;Tobe</strain>
        <tissue evidence="11">Testes</tissue>
    </source>
</reference>
<dbReference type="InterPro" id="IPR052095">
    <property type="entry name" value="UNC-13_domain"/>
</dbReference>
<evidence type="ECO:0008006" key="13">
    <source>
        <dbReference type="Google" id="ProtNLM"/>
    </source>
</evidence>
<gene>
    <name evidence="11" type="ORF">L9F63_002561</name>
</gene>
<dbReference type="Pfam" id="PF00168">
    <property type="entry name" value="C2"/>
    <property type="match status" value="1"/>
</dbReference>
<reference evidence="11" key="1">
    <citation type="journal article" date="2023" name="IScience">
        <title>Live-bearing cockroach genome reveals convergent evolutionary mechanisms linked to viviparity in insects and beyond.</title>
        <authorList>
            <person name="Fouks B."/>
            <person name="Harrison M.C."/>
            <person name="Mikhailova A.A."/>
            <person name="Marchal E."/>
            <person name="English S."/>
            <person name="Carruthers M."/>
            <person name="Jennings E.C."/>
            <person name="Chiamaka E.L."/>
            <person name="Frigard R.A."/>
            <person name="Pippel M."/>
            <person name="Attardo G.M."/>
            <person name="Benoit J.B."/>
            <person name="Bornberg-Bauer E."/>
            <person name="Tobe S.S."/>
        </authorList>
    </citation>
    <scope>NUCLEOTIDE SEQUENCE</scope>
    <source>
        <strain evidence="11">Stay&amp;Tobe</strain>
    </source>
</reference>
<evidence type="ECO:0000256" key="6">
    <source>
        <dbReference type="ARBA" id="ARBA00022490"/>
    </source>
</evidence>
<dbReference type="EMBL" id="JASPKZ010007255">
    <property type="protein sequence ID" value="KAJ9585641.1"/>
    <property type="molecule type" value="Genomic_DNA"/>
</dbReference>
<evidence type="ECO:0000256" key="7">
    <source>
        <dbReference type="ARBA" id="ARBA00022753"/>
    </source>
</evidence>
<dbReference type="InterPro" id="IPR014772">
    <property type="entry name" value="Munc13_dom-2"/>
</dbReference>
<dbReference type="SUPFAM" id="SSF49562">
    <property type="entry name" value="C2 domain (Calcium/lipid-binding domain, CaLB)"/>
    <property type="match status" value="1"/>
</dbReference>
<dbReference type="PROSITE" id="PS51259">
    <property type="entry name" value="MHD2"/>
    <property type="match status" value="1"/>
</dbReference>
<evidence type="ECO:0000313" key="12">
    <source>
        <dbReference type="Proteomes" id="UP001233999"/>
    </source>
</evidence>
<dbReference type="PANTHER" id="PTHR45999:SF4">
    <property type="entry name" value="UNC-13-4A, ISOFORM B"/>
    <property type="match status" value="1"/>
</dbReference>
<dbReference type="Gene3D" id="2.60.40.150">
    <property type="entry name" value="C2 domain"/>
    <property type="match status" value="1"/>
</dbReference>
<feature type="domain" description="C2" evidence="8">
    <location>
        <begin position="528"/>
        <end position="657"/>
    </location>
</feature>
<dbReference type="CDD" id="cd04009">
    <property type="entry name" value="C2B_Munc13-like"/>
    <property type="match status" value="1"/>
</dbReference>
<evidence type="ECO:0000259" key="8">
    <source>
        <dbReference type="PROSITE" id="PS50004"/>
    </source>
</evidence>
<evidence type="ECO:0000256" key="5">
    <source>
        <dbReference type="ARBA" id="ARBA00022483"/>
    </source>
</evidence>
<feature type="non-terminal residue" evidence="11">
    <location>
        <position position="1"/>
    </location>
</feature>
<evidence type="ECO:0000256" key="4">
    <source>
        <dbReference type="ARBA" id="ARBA00005823"/>
    </source>
</evidence>
<dbReference type="InterPro" id="IPR035892">
    <property type="entry name" value="C2_domain_sf"/>
</dbReference>
<evidence type="ECO:0000259" key="9">
    <source>
        <dbReference type="PROSITE" id="PS51258"/>
    </source>
</evidence>
<dbReference type="SMART" id="SM00239">
    <property type="entry name" value="C2"/>
    <property type="match status" value="1"/>
</dbReference>
<protein>
    <recommendedName>
        <fullName evidence="13">BAI1-associated protein 3</fullName>
    </recommendedName>
</protein>
<dbReference type="PROSITE" id="PS51258">
    <property type="entry name" value="MHD1"/>
    <property type="match status" value="1"/>
</dbReference>
<organism evidence="11 12">
    <name type="scientific">Diploptera punctata</name>
    <name type="common">Pacific beetle cockroach</name>
    <dbReference type="NCBI Taxonomy" id="6984"/>
    <lineage>
        <taxon>Eukaryota</taxon>
        <taxon>Metazoa</taxon>
        <taxon>Ecdysozoa</taxon>
        <taxon>Arthropoda</taxon>
        <taxon>Hexapoda</taxon>
        <taxon>Insecta</taxon>
        <taxon>Pterygota</taxon>
        <taxon>Neoptera</taxon>
        <taxon>Polyneoptera</taxon>
        <taxon>Dictyoptera</taxon>
        <taxon>Blattodea</taxon>
        <taxon>Blaberoidea</taxon>
        <taxon>Blaberidae</taxon>
        <taxon>Diplopterinae</taxon>
        <taxon>Diploptera</taxon>
    </lineage>
</organism>
<keyword evidence="12" id="KW-1185">Reference proteome</keyword>
<dbReference type="PROSITE" id="PS50004">
    <property type="entry name" value="C2"/>
    <property type="match status" value="1"/>
</dbReference>
<keyword evidence="5" id="KW-0268">Exocytosis</keyword>
<comment type="similarity">
    <text evidence="4">Belongs to the unc-13 family.</text>
</comment>